<dbReference type="EMBL" id="CP029480">
    <property type="protein sequence ID" value="AWV98960.1"/>
    <property type="molecule type" value="Genomic_DNA"/>
</dbReference>
<dbReference type="PANTHER" id="PTHR14097:SF7">
    <property type="entry name" value="OXIDOREDUCTASE HTATIP2"/>
    <property type="match status" value="1"/>
</dbReference>
<feature type="domain" description="NAD(P)-binding" evidence="1">
    <location>
        <begin position="12"/>
        <end position="160"/>
    </location>
</feature>
<proteinExistence type="predicted"/>
<protein>
    <submittedName>
        <fullName evidence="2">Oxidoreductase</fullName>
    </submittedName>
</protein>
<dbReference type="InterPro" id="IPR016040">
    <property type="entry name" value="NAD(P)-bd_dom"/>
</dbReference>
<dbReference type="SUPFAM" id="SSF51735">
    <property type="entry name" value="NAD(P)-binding Rossmann-fold domains"/>
    <property type="match status" value="1"/>
</dbReference>
<accession>A0A2Z4GCY2</accession>
<evidence type="ECO:0000259" key="1">
    <source>
        <dbReference type="Pfam" id="PF13460"/>
    </source>
</evidence>
<dbReference type="InterPro" id="IPR036291">
    <property type="entry name" value="NAD(P)-bd_dom_sf"/>
</dbReference>
<dbReference type="OrthoDB" id="9798632at2"/>
<dbReference type="Gene3D" id="3.40.50.720">
    <property type="entry name" value="NAD(P)-binding Rossmann-like Domain"/>
    <property type="match status" value="1"/>
</dbReference>
<evidence type="ECO:0000313" key="2">
    <source>
        <dbReference type="EMBL" id="AWV98960.1"/>
    </source>
</evidence>
<sequence length="213" mass="23919">MSTDQKSALLVGASGLIGKSLLKQLLESTDYEKVIILVRRKIDLEHPLLEQRVIDFDKLGSLTFKTDHVFCTLGTTIKTAGSKEAFKRVDEDYPFQIAENCFKNGATLFAIVSSMGSDKNSRFFYNQVKGQVEEKLENIGFPYLGIFRPSMLLGDRNEKRIGETIGQAFMKGLGFLIPKKYKAIHVDKVALAMLEYAKRPNKGLSIIESDKML</sequence>
<reference evidence="2 3" key="1">
    <citation type="submission" date="2018-05" db="EMBL/GenBank/DDBJ databases">
        <title>Complete genome sequence of Arcticibacterium luteifluviistationis SM1504T, a cytophagaceae bacterium isolated from Arctic surface seawater.</title>
        <authorList>
            <person name="Li Y."/>
            <person name="Qin Q.-L."/>
        </authorList>
    </citation>
    <scope>NUCLEOTIDE SEQUENCE [LARGE SCALE GENOMIC DNA]</scope>
    <source>
        <strain evidence="2 3">SM1504</strain>
    </source>
</reference>
<dbReference type="Pfam" id="PF13460">
    <property type="entry name" value="NAD_binding_10"/>
    <property type="match status" value="1"/>
</dbReference>
<gene>
    <name evidence="2" type="ORF">DJ013_12605</name>
</gene>
<dbReference type="AlphaFoldDB" id="A0A2Z4GCY2"/>
<organism evidence="2 3">
    <name type="scientific">Arcticibacterium luteifluviistationis</name>
    <dbReference type="NCBI Taxonomy" id="1784714"/>
    <lineage>
        <taxon>Bacteria</taxon>
        <taxon>Pseudomonadati</taxon>
        <taxon>Bacteroidota</taxon>
        <taxon>Cytophagia</taxon>
        <taxon>Cytophagales</taxon>
        <taxon>Leadbetterellaceae</taxon>
        <taxon>Arcticibacterium</taxon>
    </lineage>
</organism>
<name>A0A2Z4GCY2_9BACT</name>
<dbReference type="Proteomes" id="UP000249873">
    <property type="component" value="Chromosome"/>
</dbReference>
<evidence type="ECO:0000313" key="3">
    <source>
        <dbReference type="Proteomes" id="UP000249873"/>
    </source>
</evidence>
<dbReference type="PANTHER" id="PTHR14097">
    <property type="entry name" value="OXIDOREDUCTASE HTATIP2"/>
    <property type="match status" value="1"/>
</dbReference>
<dbReference type="KEGG" id="als:DJ013_12605"/>
<dbReference type="RefSeq" id="WP_111372153.1">
    <property type="nucleotide sequence ID" value="NZ_CP029480.1"/>
</dbReference>
<dbReference type="CDD" id="cd05250">
    <property type="entry name" value="CC3_like_SDR_a"/>
    <property type="match status" value="1"/>
</dbReference>
<keyword evidence="3" id="KW-1185">Reference proteome</keyword>